<gene>
    <name evidence="19" type="ORF">DFO67_11738</name>
</gene>
<evidence type="ECO:0000259" key="17">
    <source>
        <dbReference type="Pfam" id="PF00593"/>
    </source>
</evidence>
<evidence type="ECO:0000256" key="16">
    <source>
        <dbReference type="SAM" id="SignalP"/>
    </source>
</evidence>
<evidence type="ECO:0000256" key="6">
    <source>
        <dbReference type="ARBA" id="ARBA00022692"/>
    </source>
</evidence>
<evidence type="ECO:0000256" key="14">
    <source>
        <dbReference type="PROSITE-ProRule" id="PRU01360"/>
    </source>
</evidence>
<sequence>MPNPAFASQPLAQAIRHCLGLSLSGALVAMPLAASAQEGAASPDETGTMVVLGTALKVDTPVLETPRATSLVTNEQMQKRDVSKLDEAFQYRSGVVSQPYGSDNNADWLFLRGFSAEASTYQDGLRLFRTGGYFWWMMEPFGLERVELLKGPASILYGEAPPGGVINAISKRPTEEKQGLFEVEVGSDEHRQVGLDVSGPVTDKEDMRYRVVGMYREQDGELDGTYKDRYYFAPSLSVDFSDDTTVTFLASIQKDDGVPTTAFFPAYGTIEGTPFGRVDPSTNLGEPDYDKLDQEQFSLGYALEHQINDTWEFRQNFRYSHLDMDLRSAYAFPSNDSRVVARGIVYRDGEYDAYTVDNQLVARTYGDSYENTFLVGLDYQELNLDYDDGDSFSFGTIDIFDPVYGNYTPISESVLTEHNVDKEQLGFYAQNQLRLNENWIFLVGARHDSVESSDETSSSSTGYDDEQLSLTAGVMYLADNGLSPYVSYSESFTPLASSDASGNAYEPLEGEQIEVGVKYAPSWFDGYVTAAAFNLKESNTLITSDAGPQRQIGERESTGFEIEGIGYITDSLQLTASYTYTDTRIDISESQQDKRAPFIPYHMASAWLDYGFDDGALDGLTVGGGVRYVGETDNSPGTGGDREVPSYTLYDAMLRYDFGTNWTAQINANNLTDKKYISGCDYYCYYGESRSVVGSLRYRW</sequence>
<dbReference type="PROSITE" id="PS52016">
    <property type="entry name" value="TONB_DEPENDENT_REC_3"/>
    <property type="match status" value="1"/>
</dbReference>
<keyword evidence="10 15" id="KW-0798">TonB box</keyword>
<dbReference type="GO" id="GO:0015891">
    <property type="term" value="P:siderophore transport"/>
    <property type="evidence" value="ECO:0007669"/>
    <property type="project" value="InterPro"/>
</dbReference>
<evidence type="ECO:0000256" key="15">
    <source>
        <dbReference type="RuleBase" id="RU003357"/>
    </source>
</evidence>
<keyword evidence="11 14" id="KW-0472">Membrane</keyword>
<feature type="domain" description="TonB-dependent receptor-like beta-barrel" evidence="17">
    <location>
        <begin position="238"/>
        <end position="671"/>
    </location>
</feature>
<evidence type="ECO:0000313" key="19">
    <source>
        <dbReference type="EMBL" id="TDX26054.1"/>
    </source>
</evidence>
<dbReference type="AlphaFoldDB" id="A0A4R8FIU4"/>
<comment type="caution">
    <text evidence="19">The sequence shown here is derived from an EMBL/GenBank/DDBJ whole genome shotgun (WGS) entry which is preliminary data.</text>
</comment>
<keyword evidence="5" id="KW-0410">Iron transport</keyword>
<dbReference type="EMBL" id="SOEC01000017">
    <property type="protein sequence ID" value="TDX26054.1"/>
    <property type="molecule type" value="Genomic_DNA"/>
</dbReference>
<dbReference type="GO" id="GO:0015344">
    <property type="term" value="F:siderophore uptake transmembrane transporter activity"/>
    <property type="evidence" value="ECO:0007669"/>
    <property type="project" value="TreeGrafter"/>
</dbReference>
<protein>
    <submittedName>
        <fullName evidence="19">Iron complex outermembrane receptor protein</fullName>
    </submittedName>
</protein>
<dbReference type="Pfam" id="PF07715">
    <property type="entry name" value="Plug"/>
    <property type="match status" value="1"/>
</dbReference>
<dbReference type="PANTHER" id="PTHR32552">
    <property type="entry name" value="FERRICHROME IRON RECEPTOR-RELATED"/>
    <property type="match status" value="1"/>
</dbReference>
<evidence type="ECO:0000256" key="5">
    <source>
        <dbReference type="ARBA" id="ARBA00022496"/>
    </source>
</evidence>
<dbReference type="InterPro" id="IPR039426">
    <property type="entry name" value="TonB-dep_rcpt-like"/>
</dbReference>
<dbReference type="Proteomes" id="UP000294489">
    <property type="component" value="Unassembled WGS sequence"/>
</dbReference>
<dbReference type="Pfam" id="PF00593">
    <property type="entry name" value="TonB_dep_Rec_b-barrel"/>
    <property type="match status" value="1"/>
</dbReference>
<dbReference type="InterPro" id="IPR012910">
    <property type="entry name" value="Plug_dom"/>
</dbReference>
<dbReference type="InterPro" id="IPR000531">
    <property type="entry name" value="Beta-barrel_TonB"/>
</dbReference>
<keyword evidence="7 16" id="KW-0732">Signal</keyword>
<dbReference type="Gene3D" id="2.40.170.20">
    <property type="entry name" value="TonB-dependent receptor, beta-barrel domain"/>
    <property type="match status" value="1"/>
</dbReference>
<organism evidence="19 20">
    <name type="scientific">Modicisalibacter xianhensis</name>
    <dbReference type="NCBI Taxonomy" id="442341"/>
    <lineage>
        <taxon>Bacteria</taxon>
        <taxon>Pseudomonadati</taxon>
        <taxon>Pseudomonadota</taxon>
        <taxon>Gammaproteobacteria</taxon>
        <taxon>Oceanospirillales</taxon>
        <taxon>Halomonadaceae</taxon>
        <taxon>Modicisalibacter</taxon>
    </lineage>
</organism>
<dbReference type="OrthoDB" id="127311at2"/>
<evidence type="ECO:0000256" key="9">
    <source>
        <dbReference type="ARBA" id="ARBA00023065"/>
    </source>
</evidence>
<dbReference type="CDD" id="cd01347">
    <property type="entry name" value="ligand_gated_channel"/>
    <property type="match status" value="1"/>
</dbReference>
<dbReference type="InterPro" id="IPR010105">
    <property type="entry name" value="TonB_sidphr_rcpt"/>
</dbReference>
<dbReference type="GO" id="GO:0038023">
    <property type="term" value="F:signaling receptor activity"/>
    <property type="evidence" value="ECO:0007669"/>
    <property type="project" value="InterPro"/>
</dbReference>
<dbReference type="NCBIfam" id="TIGR01783">
    <property type="entry name" value="TonB-siderophor"/>
    <property type="match status" value="1"/>
</dbReference>
<dbReference type="Gene3D" id="2.170.130.10">
    <property type="entry name" value="TonB-dependent receptor, plug domain"/>
    <property type="match status" value="1"/>
</dbReference>
<evidence type="ECO:0000259" key="18">
    <source>
        <dbReference type="Pfam" id="PF07715"/>
    </source>
</evidence>
<comment type="similarity">
    <text evidence="2 14 15">Belongs to the TonB-dependent receptor family.</text>
</comment>
<reference evidence="19 20" key="1">
    <citation type="submission" date="2019-03" db="EMBL/GenBank/DDBJ databases">
        <title>Freshwater and sediment microbial communities from various areas in North America, analyzing microbe dynamics in response to fracking.</title>
        <authorList>
            <person name="Lamendella R."/>
        </authorList>
    </citation>
    <scope>NUCLEOTIDE SEQUENCE [LARGE SCALE GENOMIC DNA]</scope>
    <source>
        <strain evidence="19 20">6_TX</strain>
    </source>
</reference>
<keyword evidence="13 14" id="KW-0998">Cell outer membrane</keyword>
<dbReference type="SUPFAM" id="SSF56935">
    <property type="entry name" value="Porins"/>
    <property type="match status" value="1"/>
</dbReference>
<evidence type="ECO:0000256" key="8">
    <source>
        <dbReference type="ARBA" id="ARBA00023004"/>
    </source>
</evidence>
<evidence type="ECO:0000256" key="13">
    <source>
        <dbReference type="ARBA" id="ARBA00023237"/>
    </source>
</evidence>
<dbReference type="InterPro" id="IPR037066">
    <property type="entry name" value="Plug_dom_sf"/>
</dbReference>
<evidence type="ECO:0000256" key="4">
    <source>
        <dbReference type="ARBA" id="ARBA00022452"/>
    </source>
</evidence>
<keyword evidence="8" id="KW-0408">Iron</keyword>
<dbReference type="GO" id="GO:0009279">
    <property type="term" value="C:cell outer membrane"/>
    <property type="evidence" value="ECO:0007669"/>
    <property type="project" value="UniProtKB-SubCell"/>
</dbReference>
<evidence type="ECO:0000256" key="7">
    <source>
        <dbReference type="ARBA" id="ARBA00022729"/>
    </source>
</evidence>
<dbReference type="RefSeq" id="WP_134019578.1">
    <property type="nucleotide sequence ID" value="NZ_SOEC01000017.1"/>
</dbReference>
<keyword evidence="4 14" id="KW-1134">Transmembrane beta strand</keyword>
<keyword evidence="9" id="KW-0406">Ion transport</keyword>
<accession>A0A4R8FIU4</accession>
<feature type="domain" description="TonB-dependent receptor plug" evidence="18">
    <location>
        <begin position="62"/>
        <end position="165"/>
    </location>
</feature>
<name>A0A4R8FIU4_9GAMM</name>
<feature type="signal peptide" evidence="16">
    <location>
        <begin position="1"/>
        <end position="36"/>
    </location>
</feature>
<dbReference type="InterPro" id="IPR036942">
    <property type="entry name" value="Beta-barrel_TonB_sf"/>
</dbReference>
<evidence type="ECO:0000256" key="3">
    <source>
        <dbReference type="ARBA" id="ARBA00022448"/>
    </source>
</evidence>
<comment type="subcellular location">
    <subcellularLocation>
        <location evidence="1 14">Cell outer membrane</location>
        <topology evidence="1 14">Multi-pass membrane protein</topology>
    </subcellularLocation>
</comment>
<feature type="chain" id="PRO_5020956088" evidence="16">
    <location>
        <begin position="37"/>
        <end position="700"/>
    </location>
</feature>
<evidence type="ECO:0000256" key="2">
    <source>
        <dbReference type="ARBA" id="ARBA00009810"/>
    </source>
</evidence>
<evidence type="ECO:0000256" key="10">
    <source>
        <dbReference type="ARBA" id="ARBA00023077"/>
    </source>
</evidence>
<keyword evidence="6 14" id="KW-0812">Transmembrane</keyword>
<keyword evidence="3 14" id="KW-0813">Transport</keyword>
<keyword evidence="12 19" id="KW-0675">Receptor</keyword>
<proteinExistence type="inferred from homology"/>
<evidence type="ECO:0000256" key="11">
    <source>
        <dbReference type="ARBA" id="ARBA00023136"/>
    </source>
</evidence>
<evidence type="ECO:0000313" key="20">
    <source>
        <dbReference type="Proteomes" id="UP000294489"/>
    </source>
</evidence>
<evidence type="ECO:0000256" key="1">
    <source>
        <dbReference type="ARBA" id="ARBA00004571"/>
    </source>
</evidence>
<evidence type="ECO:0000256" key="12">
    <source>
        <dbReference type="ARBA" id="ARBA00023170"/>
    </source>
</evidence>
<dbReference type="PANTHER" id="PTHR32552:SF68">
    <property type="entry name" value="FERRICHROME OUTER MEMBRANE TRANSPORTER_PHAGE RECEPTOR"/>
    <property type="match status" value="1"/>
</dbReference>